<organism evidence="1 2">
    <name type="scientific">Solihabitans fulvus</name>
    <dbReference type="NCBI Taxonomy" id="1892852"/>
    <lineage>
        <taxon>Bacteria</taxon>
        <taxon>Bacillati</taxon>
        <taxon>Actinomycetota</taxon>
        <taxon>Actinomycetes</taxon>
        <taxon>Pseudonocardiales</taxon>
        <taxon>Pseudonocardiaceae</taxon>
        <taxon>Solihabitans</taxon>
    </lineage>
</organism>
<dbReference type="AlphaFoldDB" id="A0A5B2XLL8"/>
<reference evidence="1 2" key="2">
    <citation type="submission" date="2019-09" db="EMBL/GenBank/DDBJ databases">
        <authorList>
            <person name="Jin C."/>
        </authorList>
    </citation>
    <scope>NUCLEOTIDE SEQUENCE [LARGE SCALE GENOMIC DNA]</scope>
    <source>
        <strain evidence="1 2">AN110305</strain>
    </source>
</reference>
<dbReference type="RefSeq" id="WP_149849040.1">
    <property type="nucleotide sequence ID" value="NZ_VUOB01000014.1"/>
</dbReference>
<protein>
    <submittedName>
        <fullName evidence="1">Uncharacterized protein</fullName>
    </submittedName>
</protein>
<accession>A0A5B2XLL8</accession>
<proteinExistence type="predicted"/>
<comment type="caution">
    <text evidence="1">The sequence shown here is derived from an EMBL/GenBank/DDBJ whole genome shotgun (WGS) entry which is preliminary data.</text>
</comment>
<keyword evidence="2" id="KW-1185">Reference proteome</keyword>
<dbReference type="OrthoDB" id="5178556at2"/>
<dbReference type="EMBL" id="VUOB01000014">
    <property type="protein sequence ID" value="KAA2263809.1"/>
    <property type="molecule type" value="Genomic_DNA"/>
</dbReference>
<gene>
    <name evidence="1" type="ORF">F0L68_09040</name>
</gene>
<dbReference type="Proteomes" id="UP000323454">
    <property type="component" value="Unassembled WGS sequence"/>
</dbReference>
<sequence length="192" mass="20646">MHSLLQPATSALGWHGIVVPDVAVLGHQVSAVVRLRGEVHDWRAGNGWPPQSDPSWFRSWFEQTHHDHLPVAAVDLVGVLVGESTADRALQACGTLMTLAPCAVVLPGPQDAGTWPLIELDYYGIGVVAVDTATGDADLLVTPEDRSTEFGPSLFGRWLLEVLYERALQVSTDNDPVRAPVARDAQISGSPE</sequence>
<reference evidence="1 2" key="1">
    <citation type="submission" date="2019-09" db="EMBL/GenBank/DDBJ databases">
        <title>Goodfellowia gen. nov., a new genus of the Pseudonocardineae related to Actinoalloteichus, containing Goodfellowia coeruleoviolacea gen. nov., comb. nov. gen. nov., comb. nov.</title>
        <authorList>
            <person name="Labeda D."/>
        </authorList>
    </citation>
    <scope>NUCLEOTIDE SEQUENCE [LARGE SCALE GENOMIC DNA]</scope>
    <source>
        <strain evidence="1 2">AN110305</strain>
    </source>
</reference>
<evidence type="ECO:0000313" key="2">
    <source>
        <dbReference type="Proteomes" id="UP000323454"/>
    </source>
</evidence>
<evidence type="ECO:0000313" key="1">
    <source>
        <dbReference type="EMBL" id="KAA2263809.1"/>
    </source>
</evidence>
<name>A0A5B2XLL8_9PSEU</name>